<dbReference type="AlphaFoldDB" id="A0AAN8FGH1"/>
<evidence type="ECO:0000313" key="2">
    <source>
        <dbReference type="Proteomes" id="UP001331761"/>
    </source>
</evidence>
<name>A0AAN8FGH1_TRICO</name>
<reference evidence="1 2" key="1">
    <citation type="submission" date="2019-10" db="EMBL/GenBank/DDBJ databases">
        <title>Assembly and Annotation for the nematode Trichostrongylus colubriformis.</title>
        <authorList>
            <person name="Martin J."/>
        </authorList>
    </citation>
    <scope>NUCLEOTIDE SEQUENCE [LARGE SCALE GENOMIC DNA]</scope>
    <source>
        <strain evidence="1">G859</strain>
        <tissue evidence="1">Whole worm</tissue>
    </source>
</reference>
<keyword evidence="2" id="KW-1185">Reference proteome</keyword>
<evidence type="ECO:0000313" key="1">
    <source>
        <dbReference type="EMBL" id="KAK5978660.1"/>
    </source>
</evidence>
<comment type="caution">
    <text evidence="1">The sequence shown here is derived from an EMBL/GenBank/DDBJ whole genome shotgun (WGS) entry which is preliminary data.</text>
</comment>
<dbReference type="EMBL" id="WIXE01009185">
    <property type="protein sequence ID" value="KAK5978660.1"/>
    <property type="molecule type" value="Genomic_DNA"/>
</dbReference>
<protein>
    <submittedName>
        <fullName evidence="1">Uncharacterized protein</fullName>
    </submittedName>
</protein>
<organism evidence="1 2">
    <name type="scientific">Trichostrongylus colubriformis</name>
    <name type="common">Black scour worm</name>
    <dbReference type="NCBI Taxonomy" id="6319"/>
    <lineage>
        <taxon>Eukaryota</taxon>
        <taxon>Metazoa</taxon>
        <taxon>Ecdysozoa</taxon>
        <taxon>Nematoda</taxon>
        <taxon>Chromadorea</taxon>
        <taxon>Rhabditida</taxon>
        <taxon>Rhabditina</taxon>
        <taxon>Rhabditomorpha</taxon>
        <taxon>Strongyloidea</taxon>
        <taxon>Trichostrongylidae</taxon>
        <taxon>Trichostrongylus</taxon>
    </lineage>
</organism>
<sequence>MSGIQPVDMMGLAGIVRFIWSSFFPVSVSTSLQDRKSCSAVTTNQEQKYNELRDFPYTAFPFVMAGIRSPV</sequence>
<accession>A0AAN8FGH1</accession>
<dbReference type="Proteomes" id="UP001331761">
    <property type="component" value="Unassembled WGS sequence"/>
</dbReference>
<proteinExistence type="predicted"/>
<gene>
    <name evidence="1" type="ORF">GCK32_012820</name>
</gene>